<proteinExistence type="predicted"/>
<sequence length="234" mass="26322">MSQVARVLCIVALVLAMTLNSTSRSSSIFEDGKLKPGIYKIQNLYAQTYLDIHEHSREVCCRPAKNLEQGKGLWEIKGFGTGYVVRRVDPGKPEQYCTLIDGLGDGTPLCVSTYPVAWRIEVAKDEEYRGYEYVRFFWGPTKRAWDLEGGGKNDGRKVQSYLDRWTVAWRIWKLIPIKVEGVSTPSSSPSETSSPGFPPSYDGVGRESERDEFGTVVTEVTTVTTRTRYRTGDT</sequence>
<gene>
    <name evidence="1" type="ORF">BDM02DRAFT_3115810</name>
</gene>
<dbReference type="Proteomes" id="UP000886501">
    <property type="component" value="Unassembled WGS sequence"/>
</dbReference>
<accession>A0ACB6ZFH4</accession>
<protein>
    <submittedName>
        <fullName evidence="1">Uncharacterized protein</fullName>
    </submittedName>
</protein>
<reference evidence="1" key="1">
    <citation type="submission" date="2019-10" db="EMBL/GenBank/DDBJ databases">
        <authorList>
            <consortium name="DOE Joint Genome Institute"/>
            <person name="Kuo A."/>
            <person name="Miyauchi S."/>
            <person name="Kiss E."/>
            <person name="Drula E."/>
            <person name="Kohler A."/>
            <person name="Sanchez-Garcia M."/>
            <person name="Andreopoulos B."/>
            <person name="Barry K.W."/>
            <person name="Bonito G."/>
            <person name="Buee M."/>
            <person name="Carver A."/>
            <person name="Chen C."/>
            <person name="Cichocki N."/>
            <person name="Clum A."/>
            <person name="Culley D."/>
            <person name="Crous P.W."/>
            <person name="Fauchery L."/>
            <person name="Girlanda M."/>
            <person name="Hayes R."/>
            <person name="Keri Z."/>
            <person name="Labutti K."/>
            <person name="Lipzen A."/>
            <person name="Lombard V."/>
            <person name="Magnuson J."/>
            <person name="Maillard F."/>
            <person name="Morin E."/>
            <person name="Murat C."/>
            <person name="Nolan M."/>
            <person name="Ohm R."/>
            <person name="Pangilinan J."/>
            <person name="Pereira M."/>
            <person name="Perotto S."/>
            <person name="Peter M."/>
            <person name="Riley R."/>
            <person name="Sitrit Y."/>
            <person name="Stielow B."/>
            <person name="Szollosi G."/>
            <person name="Zifcakova L."/>
            <person name="Stursova M."/>
            <person name="Spatafora J.W."/>
            <person name="Tedersoo L."/>
            <person name="Vaario L.-M."/>
            <person name="Yamada A."/>
            <person name="Yan M."/>
            <person name="Wang P."/>
            <person name="Xu J."/>
            <person name="Bruns T."/>
            <person name="Baldrian P."/>
            <person name="Vilgalys R."/>
            <person name="Henrissat B."/>
            <person name="Grigoriev I.V."/>
            <person name="Hibbett D."/>
            <person name="Nagy L.G."/>
            <person name="Martin F.M."/>
        </authorList>
    </citation>
    <scope>NUCLEOTIDE SEQUENCE</scope>
    <source>
        <strain evidence="1">P2</strain>
    </source>
</reference>
<keyword evidence="2" id="KW-1185">Reference proteome</keyword>
<organism evidence="1 2">
    <name type="scientific">Thelephora ganbajun</name>
    <name type="common">Ganba fungus</name>
    <dbReference type="NCBI Taxonomy" id="370292"/>
    <lineage>
        <taxon>Eukaryota</taxon>
        <taxon>Fungi</taxon>
        <taxon>Dikarya</taxon>
        <taxon>Basidiomycota</taxon>
        <taxon>Agaricomycotina</taxon>
        <taxon>Agaricomycetes</taxon>
        <taxon>Thelephorales</taxon>
        <taxon>Thelephoraceae</taxon>
        <taxon>Thelephora</taxon>
    </lineage>
</organism>
<evidence type="ECO:0000313" key="1">
    <source>
        <dbReference type="EMBL" id="KAF9648180.1"/>
    </source>
</evidence>
<comment type="caution">
    <text evidence="1">The sequence shown here is derived from an EMBL/GenBank/DDBJ whole genome shotgun (WGS) entry which is preliminary data.</text>
</comment>
<reference evidence="1" key="2">
    <citation type="journal article" date="2020" name="Nat. Commun.">
        <title>Large-scale genome sequencing of mycorrhizal fungi provides insights into the early evolution of symbiotic traits.</title>
        <authorList>
            <person name="Miyauchi S."/>
            <person name="Kiss E."/>
            <person name="Kuo A."/>
            <person name="Drula E."/>
            <person name="Kohler A."/>
            <person name="Sanchez-Garcia M."/>
            <person name="Morin E."/>
            <person name="Andreopoulos B."/>
            <person name="Barry K.W."/>
            <person name="Bonito G."/>
            <person name="Buee M."/>
            <person name="Carver A."/>
            <person name="Chen C."/>
            <person name="Cichocki N."/>
            <person name="Clum A."/>
            <person name="Culley D."/>
            <person name="Crous P.W."/>
            <person name="Fauchery L."/>
            <person name="Girlanda M."/>
            <person name="Hayes R.D."/>
            <person name="Keri Z."/>
            <person name="LaButti K."/>
            <person name="Lipzen A."/>
            <person name="Lombard V."/>
            <person name="Magnuson J."/>
            <person name="Maillard F."/>
            <person name="Murat C."/>
            <person name="Nolan M."/>
            <person name="Ohm R.A."/>
            <person name="Pangilinan J."/>
            <person name="Pereira M.F."/>
            <person name="Perotto S."/>
            <person name="Peter M."/>
            <person name="Pfister S."/>
            <person name="Riley R."/>
            <person name="Sitrit Y."/>
            <person name="Stielow J.B."/>
            <person name="Szollosi G."/>
            <person name="Zifcakova L."/>
            <person name="Stursova M."/>
            <person name="Spatafora J.W."/>
            <person name="Tedersoo L."/>
            <person name="Vaario L.M."/>
            <person name="Yamada A."/>
            <person name="Yan M."/>
            <person name="Wang P."/>
            <person name="Xu J."/>
            <person name="Bruns T."/>
            <person name="Baldrian P."/>
            <person name="Vilgalys R."/>
            <person name="Dunand C."/>
            <person name="Henrissat B."/>
            <person name="Grigoriev I.V."/>
            <person name="Hibbett D."/>
            <person name="Nagy L.G."/>
            <person name="Martin F.M."/>
        </authorList>
    </citation>
    <scope>NUCLEOTIDE SEQUENCE</scope>
    <source>
        <strain evidence="1">P2</strain>
    </source>
</reference>
<name>A0ACB6ZFH4_THEGA</name>
<dbReference type="EMBL" id="MU118018">
    <property type="protein sequence ID" value="KAF9648180.1"/>
    <property type="molecule type" value="Genomic_DNA"/>
</dbReference>
<evidence type="ECO:0000313" key="2">
    <source>
        <dbReference type="Proteomes" id="UP000886501"/>
    </source>
</evidence>